<keyword evidence="8" id="KW-1185">Reference proteome</keyword>
<comment type="caution">
    <text evidence="7">The sequence shown here is derived from an EMBL/GenBank/DDBJ whole genome shotgun (WGS) entry which is preliminary data.</text>
</comment>
<keyword evidence="2" id="KW-0812">Transmembrane</keyword>
<proteinExistence type="inferred from homology"/>
<evidence type="ECO:0008006" key="9">
    <source>
        <dbReference type="Google" id="ProtNLM"/>
    </source>
</evidence>
<accession>A0A9P9D1Z3</accession>
<dbReference type="OrthoDB" id="77878at2759"/>
<comment type="subcellular location">
    <subcellularLocation>
        <location evidence="6">Nucleus outer membrane</location>
        <topology evidence="6">Single-pass membrane protein</topology>
    </subcellularLocation>
</comment>
<gene>
    <name evidence="7" type="ORF">B0J13DRAFT_577002</name>
</gene>
<keyword evidence="4" id="KW-0472">Membrane</keyword>
<dbReference type="AlphaFoldDB" id="A0A9P9D1Z3"/>
<organism evidence="7 8">
    <name type="scientific">Dactylonectria estremocensis</name>
    <dbReference type="NCBI Taxonomy" id="1079267"/>
    <lineage>
        <taxon>Eukaryota</taxon>
        <taxon>Fungi</taxon>
        <taxon>Dikarya</taxon>
        <taxon>Ascomycota</taxon>
        <taxon>Pezizomycotina</taxon>
        <taxon>Sordariomycetes</taxon>
        <taxon>Hypocreomycetidae</taxon>
        <taxon>Hypocreales</taxon>
        <taxon>Nectriaceae</taxon>
        <taxon>Dactylonectria</taxon>
    </lineage>
</organism>
<name>A0A9P9D1Z3_9HYPO</name>
<dbReference type="PANTHER" id="PTHR12265:SF30">
    <property type="entry name" value="TRANSMEMBRANE PROTEIN 53"/>
    <property type="match status" value="1"/>
</dbReference>
<evidence type="ECO:0000256" key="4">
    <source>
        <dbReference type="ARBA" id="ARBA00023136"/>
    </source>
</evidence>
<sequence length="304" mass="33998">MLAQSDSGSYLRDLTAVPNFPYHLYSPQPVAHSAKPLNPTPNDAPRLILLCTWTDASPKHILKYVNGYRILYPSSPILLVQTCSADFFSSASALSRKAELLVRMILQELQSEHSITEARGILAHALSNGGSGHLTCLARRYHSVTGLPLPIDALILDSTPTRPTFQALLTSLTMPLPSTFWIRQPLRVLISIGIFFAYLLPRWIGMSNLGDRTYHDLYALHDAGKGGDKDAQEWISKEAVRTYIYSDVDVICSAADIEGHFQTAKGRGFCVTAELWEGSDHVAHMKFDPERYWRVVNETWEQRA</sequence>
<dbReference type="InterPro" id="IPR008547">
    <property type="entry name" value="DUF829_TMEM53"/>
</dbReference>
<dbReference type="SUPFAM" id="SSF53474">
    <property type="entry name" value="alpha/beta-Hydrolases"/>
    <property type="match status" value="1"/>
</dbReference>
<dbReference type="EMBL" id="JAGMUU010000057">
    <property type="protein sequence ID" value="KAH7111159.1"/>
    <property type="molecule type" value="Genomic_DNA"/>
</dbReference>
<keyword evidence="3" id="KW-1133">Transmembrane helix</keyword>
<dbReference type="PANTHER" id="PTHR12265">
    <property type="entry name" value="TRANSMEMBRANE PROTEIN 53"/>
    <property type="match status" value="1"/>
</dbReference>
<evidence type="ECO:0000256" key="2">
    <source>
        <dbReference type="ARBA" id="ARBA00022692"/>
    </source>
</evidence>
<dbReference type="InterPro" id="IPR029058">
    <property type="entry name" value="AB_hydrolase_fold"/>
</dbReference>
<evidence type="ECO:0000256" key="3">
    <source>
        <dbReference type="ARBA" id="ARBA00022989"/>
    </source>
</evidence>
<protein>
    <recommendedName>
        <fullName evidence="9">Indole-diterpene biosynthesis protein PaxU</fullName>
    </recommendedName>
</protein>
<evidence type="ECO:0000256" key="5">
    <source>
        <dbReference type="ARBA" id="ARBA00023242"/>
    </source>
</evidence>
<dbReference type="GO" id="GO:0005640">
    <property type="term" value="C:nuclear outer membrane"/>
    <property type="evidence" value="ECO:0007669"/>
    <property type="project" value="UniProtKB-SubCell"/>
</dbReference>
<dbReference type="Pfam" id="PF05705">
    <property type="entry name" value="DUF829"/>
    <property type="match status" value="1"/>
</dbReference>
<comment type="similarity">
    <text evidence="1">Belongs to the TMEM53 family.</text>
</comment>
<reference evidence="7" key="1">
    <citation type="journal article" date="2021" name="Nat. Commun.">
        <title>Genetic determinants of endophytism in the Arabidopsis root mycobiome.</title>
        <authorList>
            <person name="Mesny F."/>
            <person name="Miyauchi S."/>
            <person name="Thiergart T."/>
            <person name="Pickel B."/>
            <person name="Atanasova L."/>
            <person name="Karlsson M."/>
            <person name="Huettel B."/>
            <person name="Barry K.W."/>
            <person name="Haridas S."/>
            <person name="Chen C."/>
            <person name="Bauer D."/>
            <person name="Andreopoulos W."/>
            <person name="Pangilinan J."/>
            <person name="LaButti K."/>
            <person name="Riley R."/>
            <person name="Lipzen A."/>
            <person name="Clum A."/>
            <person name="Drula E."/>
            <person name="Henrissat B."/>
            <person name="Kohler A."/>
            <person name="Grigoriev I.V."/>
            <person name="Martin F.M."/>
            <person name="Hacquard S."/>
        </authorList>
    </citation>
    <scope>NUCLEOTIDE SEQUENCE</scope>
    <source>
        <strain evidence="7">MPI-CAGE-AT-0021</strain>
    </source>
</reference>
<evidence type="ECO:0000313" key="8">
    <source>
        <dbReference type="Proteomes" id="UP000717696"/>
    </source>
</evidence>
<evidence type="ECO:0000256" key="1">
    <source>
        <dbReference type="ARBA" id="ARBA00007387"/>
    </source>
</evidence>
<keyword evidence="5" id="KW-0539">Nucleus</keyword>
<evidence type="ECO:0000256" key="6">
    <source>
        <dbReference type="ARBA" id="ARBA00034303"/>
    </source>
</evidence>
<dbReference type="Proteomes" id="UP000717696">
    <property type="component" value="Unassembled WGS sequence"/>
</dbReference>
<evidence type="ECO:0000313" key="7">
    <source>
        <dbReference type="EMBL" id="KAH7111159.1"/>
    </source>
</evidence>